<evidence type="ECO:0000313" key="4">
    <source>
        <dbReference type="Proteomes" id="UP000007267"/>
    </source>
</evidence>
<evidence type="ECO:0000256" key="2">
    <source>
        <dbReference type="ARBA" id="ARBA00022737"/>
    </source>
</evidence>
<keyword evidence="1" id="KW-0732">Signal</keyword>
<dbReference type="AlphaFoldDB" id="K7GDR1"/>
<reference evidence="4" key="1">
    <citation type="submission" date="2011-10" db="EMBL/GenBank/DDBJ databases">
        <authorList>
            <consortium name="Soft-shell Turtle Genome Consortium"/>
        </authorList>
    </citation>
    <scope>NUCLEOTIDE SEQUENCE [LARGE SCALE GENOMIC DNA]</scope>
    <source>
        <strain evidence="4">Daiwa-1</strain>
    </source>
</reference>
<dbReference type="Proteomes" id="UP000007267">
    <property type="component" value="Unassembled WGS sequence"/>
</dbReference>
<name>K7GDR1_PELSI</name>
<accession>K7GDR1</accession>
<dbReference type="EMBL" id="AGCU01103015">
    <property type="status" value="NOT_ANNOTATED_CDS"/>
    <property type="molecule type" value="Genomic_DNA"/>
</dbReference>
<dbReference type="Gene3D" id="2.60.120.200">
    <property type="match status" value="1"/>
</dbReference>
<dbReference type="Pfam" id="PF03736">
    <property type="entry name" value="EPTP"/>
    <property type="match status" value="4"/>
</dbReference>
<reference evidence="3" key="4">
    <citation type="submission" date="2025-09" db="UniProtKB">
        <authorList>
            <consortium name="Ensembl"/>
        </authorList>
    </citation>
    <scope>IDENTIFICATION</scope>
</reference>
<reference evidence="3" key="3">
    <citation type="submission" date="2025-08" db="UniProtKB">
        <authorList>
            <consortium name="Ensembl"/>
        </authorList>
    </citation>
    <scope>IDENTIFICATION</scope>
</reference>
<dbReference type="EMBL" id="AGCU01103016">
    <property type="status" value="NOT_ANNOTATED_CDS"/>
    <property type="molecule type" value="Genomic_DNA"/>
</dbReference>
<evidence type="ECO:0000256" key="1">
    <source>
        <dbReference type="ARBA" id="ARBA00022729"/>
    </source>
</evidence>
<dbReference type="InterPro" id="IPR009039">
    <property type="entry name" value="EAR"/>
</dbReference>
<dbReference type="EMBL" id="AGCU01103014">
    <property type="status" value="NOT_ANNOTATED_CDS"/>
    <property type="molecule type" value="Genomic_DNA"/>
</dbReference>
<reference evidence="4" key="2">
    <citation type="journal article" date="2013" name="Nat. Genet.">
        <title>The draft genomes of soft-shell turtle and green sea turtle yield insights into the development and evolution of the turtle-specific body plan.</title>
        <authorList>
            <person name="Wang Z."/>
            <person name="Pascual-Anaya J."/>
            <person name="Zadissa A."/>
            <person name="Li W."/>
            <person name="Niimura Y."/>
            <person name="Huang Z."/>
            <person name="Li C."/>
            <person name="White S."/>
            <person name="Xiong Z."/>
            <person name="Fang D."/>
            <person name="Wang B."/>
            <person name="Ming Y."/>
            <person name="Chen Y."/>
            <person name="Zheng Y."/>
            <person name="Kuraku S."/>
            <person name="Pignatelli M."/>
            <person name="Herrero J."/>
            <person name="Beal K."/>
            <person name="Nozawa M."/>
            <person name="Li Q."/>
            <person name="Wang J."/>
            <person name="Zhang H."/>
            <person name="Yu L."/>
            <person name="Shigenobu S."/>
            <person name="Wang J."/>
            <person name="Liu J."/>
            <person name="Flicek P."/>
            <person name="Searle S."/>
            <person name="Wang J."/>
            <person name="Kuratani S."/>
            <person name="Yin Y."/>
            <person name="Aken B."/>
            <person name="Zhang G."/>
            <person name="Irie N."/>
        </authorList>
    </citation>
    <scope>NUCLEOTIDE SEQUENCE [LARGE SCALE GENOMIC DNA]</scope>
    <source>
        <strain evidence="4">Daiwa-1</strain>
    </source>
</reference>
<organism evidence="3 4">
    <name type="scientific">Pelodiscus sinensis</name>
    <name type="common">Chinese softshell turtle</name>
    <name type="synonym">Trionyx sinensis</name>
    <dbReference type="NCBI Taxonomy" id="13735"/>
    <lineage>
        <taxon>Eukaryota</taxon>
        <taxon>Metazoa</taxon>
        <taxon>Chordata</taxon>
        <taxon>Craniata</taxon>
        <taxon>Vertebrata</taxon>
        <taxon>Euteleostomi</taxon>
        <taxon>Archelosauria</taxon>
        <taxon>Testudinata</taxon>
        <taxon>Testudines</taxon>
        <taxon>Cryptodira</taxon>
        <taxon>Trionychia</taxon>
        <taxon>Trionychidae</taxon>
        <taxon>Pelodiscus</taxon>
    </lineage>
</organism>
<dbReference type="InterPro" id="IPR005492">
    <property type="entry name" value="EPTP"/>
</dbReference>
<keyword evidence="2" id="KW-0677">Repeat</keyword>
<dbReference type="PANTHER" id="PTHR15261">
    <property type="entry name" value="THROMBOSPONDIN-TYPE LAMININ G DOMAIN AND EAR REPEAT-CONTAINING"/>
    <property type="match status" value="1"/>
</dbReference>
<dbReference type="GO" id="GO:0007165">
    <property type="term" value="P:signal transduction"/>
    <property type="evidence" value="ECO:0007669"/>
    <property type="project" value="TreeGrafter"/>
</dbReference>
<evidence type="ECO:0000313" key="3">
    <source>
        <dbReference type="Ensembl" id="ENSPSIP00000018422.1"/>
    </source>
</evidence>
<gene>
    <name evidence="3" type="primary">TSPEAR</name>
</gene>
<dbReference type="HOGENOM" id="CLU_028578_1_0_1"/>
<dbReference type="EMBL" id="AGCU01103017">
    <property type="status" value="NOT_ANNOTATED_CDS"/>
    <property type="molecule type" value="Genomic_DNA"/>
</dbReference>
<dbReference type="PANTHER" id="PTHR15261:SF4">
    <property type="entry name" value="THROMBOSPONDIN-TYPE LAMININ G DOMAIN AND EAR REPEAT-CONTAINING PROTEIN"/>
    <property type="match status" value="1"/>
</dbReference>
<proteinExistence type="predicted"/>
<sequence length="450" mass="51143">TDLRPLDILSEVVPANGVSSGIRMLQVQGARGFQFSASAHQALSFPASQIFLYCDLFPEEFSIIITLNVFSTPSKKMEYIFTVVREESHTELVGVTLGPRPPCVETEKARLWFNASRKGLYLCDGRAWVAVLEARERLDYVEEYQNLMTNSETLGVEIFVIPKVGLFAATANRHSPPGSAVYKWTNGKFLSYQNILTSQAQSWCYFTIGNKIFLAVANFEQNDRGQEFSIIYKWSRRTETFLPYQRIAPVGGKFSRFPHTEASNEVAVCCHPEGRDNHNINSVIYRWNPRRRLFEANQTIPTSGAYDWEFFTAGPYAFLVVANTFNGTSTQIDSHIYLWLGGSFQLFQSILTFGAADWEVFRIGDRLFLAVANSHRYGSGAEVPNNSYAINSSIYELHVPAQMFVKFQDLLTYSALDWEFFSVGEDYYLVVANSFDGFTFSVDSVIYRYR</sequence>
<dbReference type="Ensembl" id="ENSPSIT00000018508.1">
    <property type="protein sequence ID" value="ENSPSIP00000018422.1"/>
    <property type="gene ID" value="ENSPSIG00000016342.1"/>
</dbReference>
<dbReference type="PROSITE" id="PS50912">
    <property type="entry name" value="EAR"/>
    <property type="match status" value="4"/>
</dbReference>
<dbReference type="GeneTree" id="ENSGT00510000047718"/>
<dbReference type="EMBL" id="AGCU01103018">
    <property type="status" value="NOT_ANNOTATED_CDS"/>
    <property type="molecule type" value="Genomic_DNA"/>
</dbReference>
<keyword evidence="4" id="KW-1185">Reference proteome</keyword>
<protein>
    <submittedName>
        <fullName evidence="3">Thrombospondin type laminin G domain and EAR repeats</fullName>
    </submittedName>
</protein>